<dbReference type="InterPro" id="IPR004375">
    <property type="entry name" value="NanQ/TabA/YiaL"/>
</dbReference>
<dbReference type="InterPro" id="IPR037012">
    <property type="entry name" value="NanQ/TabA/YiaL_sf"/>
</dbReference>
<dbReference type="PANTHER" id="PTHR34986:SF1">
    <property type="entry name" value="PROTEIN YIAL"/>
    <property type="match status" value="1"/>
</dbReference>
<accession>A0A645ETN2</accession>
<reference evidence="1" key="1">
    <citation type="submission" date="2019-08" db="EMBL/GenBank/DDBJ databases">
        <authorList>
            <person name="Kucharzyk K."/>
            <person name="Murdoch R.W."/>
            <person name="Higgins S."/>
            <person name="Loffler F."/>
        </authorList>
    </citation>
    <scope>NUCLEOTIDE SEQUENCE</scope>
</reference>
<dbReference type="GO" id="GO:0005829">
    <property type="term" value="C:cytosol"/>
    <property type="evidence" value="ECO:0007669"/>
    <property type="project" value="TreeGrafter"/>
</dbReference>
<dbReference type="NCBIfam" id="TIGR00022">
    <property type="entry name" value="YhcH/YjgK/YiaL family protein"/>
    <property type="match status" value="1"/>
</dbReference>
<comment type="caution">
    <text evidence="1">The sequence shown here is derived from an EMBL/GenBank/DDBJ whole genome shotgun (WGS) entry which is preliminary data.</text>
</comment>
<dbReference type="SUPFAM" id="SSF51197">
    <property type="entry name" value="Clavaminate synthase-like"/>
    <property type="match status" value="1"/>
</dbReference>
<dbReference type="EMBL" id="VSSQ01051321">
    <property type="protein sequence ID" value="MPN05408.1"/>
    <property type="molecule type" value="Genomic_DNA"/>
</dbReference>
<dbReference type="PANTHER" id="PTHR34986">
    <property type="entry name" value="EVOLVED BETA-GALACTOSIDASE SUBUNIT BETA"/>
    <property type="match status" value="1"/>
</dbReference>
<sequence length="148" mass="17034">MILDSLRGFERYLNLHSKFEKVFSYIIKHNLHEMEPGEYPVVGKDIYFTIWEGEGKGMEIPKLEVHDTYIDIHILLEGSETIGIRDRSRCDGENISYNPEKDIAFLEEMPENFISLAPDNLAVIFPHDAHAPLIGEGKIKKAVFKVKM</sequence>
<protein>
    <submittedName>
        <fullName evidence="1">Toxin-antitoxin biofilm protein TabA</fullName>
    </submittedName>
</protein>
<proteinExistence type="predicted"/>
<dbReference type="Pfam" id="PF04074">
    <property type="entry name" value="DUF386"/>
    <property type="match status" value="1"/>
</dbReference>
<organism evidence="1">
    <name type="scientific">bioreactor metagenome</name>
    <dbReference type="NCBI Taxonomy" id="1076179"/>
    <lineage>
        <taxon>unclassified sequences</taxon>
        <taxon>metagenomes</taxon>
        <taxon>ecological metagenomes</taxon>
    </lineage>
</organism>
<evidence type="ECO:0000313" key="1">
    <source>
        <dbReference type="EMBL" id="MPN05408.1"/>
    </source>
</evidence>
<dbReference type="Gene3D" id="2.60.120.370">
    <property type="entry name" value="YhcH/YjgK/YiaL"/>
    <property type="match status" value="1"/>
</dbReference>
<name>A0A645ETN2_9ZZZZ</name>
<dbReference type="AlphaFoldDB" id="A0A645ETN2"/>
<gene>
    <name evidence="1" type="primary">tabA_10</name>
    <name evidence="1" type="ORF">SDC9_152658</name>
</gene>